<dbReference type="Gene3D" id="3.30.300.30">
    <property type="match status" value="1"/>
</dbReference>
<comment type="caution">
    <text evidence="6">The sequence shown here is derived from an EMBL/GenBank/DDBJ whole genome shotgun (WGS) entry which is preliminary data.</text>
</comment>
<sequence length="561" mass="60720">MSESIATRRQKIADRHPAWREMTLDAYLASIQGDYAARPLVITDAATLSYAEVDRQSQRIANGLATLGIARGDRVGLLMANYPVAVPLLFGIWRAGAIAVAINTLYNADELRFVLRESGCALLIAMASFGSRRFDAELDAGMPGWRDGNHENLPELKHGLVYDPAAPQDFFDELQDGPPPAHSADPHDPAVIMFTSGTTGAPKGVMQTHDNLLRAAYAGAYHQAFEDGRRAVFSLPLYHGFGLVVGLLSGMIVGGSIVPLLRFDPDALLSASERHHATYLMGVPTMTIAMLEQAKAKAYDLSSLTAVHSAAAPTPSWVWREIKAAFGCEEIFTSYGQTEATATIICTQPGDPIEVVAETQGCIVQAGVAGLPDQNGRIAEFKMIDPETGTDLPPGSAGEICTRGPMNSLGYFRRPDETAKVFLPGGWLRTGDLGQFRADGNLFLTGRSKELYKSRGELVSPKELEQLVTTHPAVAQAFFIGMPDDRWGECGSAWIVLADGLTLTAEELMAWLRSRVAGYKLPRDIWFIDEQDLPKTGTGKVQKNQLKEMGLSRLKSVSGAA</sequence>
<dbReference type="RefSeq" id="WP_265269479.1">
    <property type="nucleotide sequence ID" value="NZ_JANFAV010000010.1"/>
</dbReference>
<keyword evidence="7" id="KW-1185">Reference proteome</keyword>
<dbReference type="InterPro" id="IPR000873">
    <property type="entry name" value="AMP-dep_synth/lig_dom"/>
</dbReference>
<dbReference type="PANTHER" id="PTHR43201:SF5">
    <property type="entry name" value="MEDIUM-CHAIN ACYL-COA LIGASE ACSF2, MITOCHONDRIAL"/>
    <property type="match status" value="1"/>
</dbReference>
<dbReference type="EMBL" id="JANFAV010000010">
    <property type="protein sequence ID" value="MCW6536067.1"/>
    <property type="molecule type" value="Genomic_DNA"/>
</dbReference>
<dbReference type="InterPro" id="IPR025110">
    <property type="entry name" value="AMP-bd_C"/>
</dbReference>
<dbReference type="PROSITE" id="PS00455">
    <property type="entry name" value="AMP_BINDING"/>
    <property type="match status" value="1"/>
</dbReference>
<dbReference type="Pfam" id="PF13193">
    <property type="entry name" value="AMP-binding_C"/>
    <property type="match status" value="1"/>
</dbReference>
<feature type="domain" description="AMP-binding enzyme C-terminal" evidence="5">
    <location>
        <begin position="463"/>
        <end position="540"/>
    </location>
</feature>
<dbReference type="InterPro" id="IPR045851">
    <property type="entry name" value="AMP-bd_C_sf"/>
</dbReference>
<gene>
    <name evidence="6" type="ORF">NEE01_14900</name>
</gene>
<comment type="similarity">
    <text evidence="1">Belongs to the ATP-dependent AMP-binding enzyme family.</text>
</comment>
<keyword evidence="3" id="KW-1133">Transmembrane helix</keyword>
<dbReference type="AlphaFoldDB" id="A0AA41ZB30"/>
<organism evidence="6 7">
    <name type="scientific">Sphingomonas lycopersici</name>
    <dbReference type="NCBI Taxonomy" id="2951807"/>
    <lineage>
        <taxon>Bacteria</taxon>
        <taxon>Pseudomonadati</taxon>
        <taxon>Pseudomonadota</taxon>
        <taxon>Alphaproteobacteria</taxon>
        <taxon>Sphingomonadales</taxon>
        <taxon>Sphingomonadaceae</taxon>
        <taxon>Sphingomonas</taxon>
    </lineage>
</organism>
<reference evidence="6" key="1">
    <citation type="submission" date="2022-06" db="EMBL/GenBank/DDBJ databases">
        <title>Sphingomonas sp. nov. isolated from rhizosphere soil of tomato.</title>
        <authorList>
            <person name="Dong H."/>
            <person name="Gao R."/>
        </authorList>
    </citation>
    <scope>NUCLEOTIDE SEQUENCE</scope>
    <source>
        <strain evidence="6">MMSM24</strain>
    </source>
</reference>
<proteinExistence type="inferred from homology"/>
<keyword evidence="3" id="KW-0812">Transmembrane</keyword>
<dbReference type="PANTHER" id="PTHR43201">
    <property type="entry name" value="ACYL-COA SYNTHETASE"/>
    <property type="match status" value="1"/>
</dbReference>
<dbReference type="Pfam" id="PF00501">
    <property type="entry name" value="AMP-binding"/>
    <property type="match status" value="1"/>
</dbReference>
<dbReference type="InterPro" id="IPR020845">
    <property type="entry name" value="AMP-binding_CS"/>
</dbReference>
<keyword evidence="2 6" id="KW-0436">Ligase</keyword>
<dbReference type="InterPro" id="IPR042099">
    <property type="entry name" value="ANL_N_sf"/>
</dbReference>
<dbReference type="GO" id="GO:0031956">
    <property type="term" value="F:medium-chain fatty acid-CoA ligase activity"/>
    <property type="evidence" value="ECO:0007669"/>
    <property type="project" value="TreeGrafter"/>
</dbReference>
<name>A0AA41ZB30_9SPHN</name>
<evidence type="ECO:0000256" key="2">
    <source>
        <dbReference type="ARBA" id="ARBA00022598"/>
    </source>
</evidence>
<evidence type="ECO:0000256" key="1">
    <source>
        <dbReference type="ARBA" id="ARBA00006432"/>
    </source>
</evidence>
<dbReference type="Gene3D" id="3.40.50.12780">
    <property type="entry name" value="N-terminal domain of ligase-like"/>
    <property type="match status" value="1"/>
</dbReference>
<dbReference type="GO" id="GO:0006631">
    <property type="term" value="P:fatty acid metabolic process"/>
    <property type="evidence" value="ECO:0007669"/>
    <property type="project" value="TreeGrafter"/>
</dbReference>
<evidence type="ECO:0000259" key="5">
    <source>
        <dbReference type="Pfam" id="PF13193"/>
    </source>
</evidence>
<evidence type="ECO:0000313" key="6">
    <source>
        <dbReference type="EMBL" id="MCW6536067.1"/>
    </source>
</evidence>
<protein>
    <submittedName>
        <fullName evidence="6">Acyl--CoA ligase</fullName>
    </submittedName>
</protein>
<evidence type="ECO:0000256" key="3">
    <source>
        <dbReference type="SAM" id="Phobius"/>
    </source>
</evidence>
<evidence type="ECO:0000313" key="7">
    <source>
        <dbReference type="Proteomes" id="UP001165565"/>
    </source>
</evidence>
<keyword evidence="3" id="KW-0472">Membrane</keyword>
<dbReference type="Proteomes" id="UP001165565">
    <property type="component" value="Unassembled WGS sequence"/>
</dbReference>
<feature type="domain" description="AMP-dependent synthetase/ligase" evidence="4">
    <location>
        <begin position="37"/>
        <end position="412"/>
    </location>
</feature>
<feature type="transmembrane region" description="Helical" evidence="3">
    <location>
        <begin position="237"/>
        <end position="261"/>
    </location>
</feature>
<evidence type="ECO:0000259" key="4">
    <source>
        <dbReference type="Pfam" id="PF00501"/>
    </source>
</evidence>
<dbReference type="SUPFAM" id="SSF56801">
    <property type="entry name" value="Acetyl-CoA synthetase-like"/>
    <property type="match status" value="1"/>
</dbReference>
<accession>A0AA41ZB30</accession>